<dbReference type="Gene3D" id="2.170.16.10">
    <property type="entry name" value="Hedgehog/Intein (Hint) domain"/>
    <property type="match status" value="1"/>
</dbReference>
<evidence type="ECO:0000313" key="5">
    <source>
        <dbReference type="EMBL" id="QHT17176.1"/>
    </source>
</evidence>
<feature type="domain" description="Helicase ATP-binding" evidence="4">
    <location>
        <begin position="885"/>
        <end position="1081"/>
    </location>
</feature>
<dbReference type="InterPro" id="IPR027434">
    <property type="entry name" value="Homing_endonucl"/>
</dbReference>
<feature type="domain" description="DOD-type homing endonuclease" evidence="3">
    <location>
        <begin position="689"/>
        <end position="815"/>
    </location>
</feature>
<feature type="region of interest" description="Disordered" evidence="2">
    <location>
        <begin position="1"/>
        <end position="64"/>
    </location>
</feature>
<dbReference type="SUPFAM" id="SSF51294">
    <property type="entry name" value="Hedgehog/intein (Hint) domain"/>
    <property type="match status" value="1"/>
</dbReference>
<dbReference type="InterPro" id="IPR007868">
    <property type="entry name" value="Hom_end_hint"/>
</dbReference>
<proteinExistence type="predicted"/>
<feature type="compositionally biased region" description="Basic residues" evidence="2">
    <location>
        <begin position="1"/>
        <end position="13"/>
    </location>
</feature>
<evidence type="ECO:0008006" key="6">
    <source>
        <dbReference type="Google" id="ProtNLM"/>
    </source>
</evidence>
<dbReference type="GO" id="GO:0030908">
    <property type="term" value="P:protein splicing"/>
    <property type="evidence" value="ECO:0007669"/>
    <property type="project" value="InterPro"/>
</dbReference>
<evidence type="ECO:0000256" key="2">
    <source>
        <dbReference type="SAM" id="MobiDB-lite"/>
    </source>
</evidence>
<feature type="compositionally biased region" description="Low complexity" evidence="2">
    <location>
        <begin position="18"/>
        <end position="34"/>
    </location>
</feature>
<feature type="coiled-coil region" evidence="1">
    <location>
        <begin position="1304"/>
        <end position="1353"/>
    </location>
</feature>
<protein>
    <recommendedName>
        <fullName evidence="6">DOD-type homing endonuclease domain-containing protein</fullName>
    </recommendedName>
</protein>
<dbReference type="InterPro" id="IPR014001">
    <property type="entry name" value="Helicase_ATP-bd"/>
</dbReference>
<feature type="compositionally biased region" description="Acidic residues" evidence="2">
    <location>
        <begin position="35"/>
        <end position="57"/>
    </location>
</feature>
<sequence length="1546" mass="178066">MNKKMGNKSKKNKKSPESNDSIDSSDSEGSQAMEVDVEESDDENNNNAQDSDDDDMNFDIGISPENINSKNLEKIIENDAIVSFNSSCVRKKSNWSKASNKYKFDTPQFSPEILLNDIPNNSPKLNILLKKIEQLDKLDMKKHGKLFKHFIFSDLKSSTYGAKLLASALIAKGMKLGYTAKLKRNAKNIIDDGEDADDGHGDDDESTDKKTKKYGKIELLSDETLLETKSNNFYLLSSVSVYDQGISVINKKNILKKFNQRPDNVNGELSRIIIMDSGFKEGIDLFDVKYVHIFEPSTVQSDQKQVIGRSTRTCGQKGLEFHPRLGWPLYVFVYDLSIPDQIQNSFLGAKTAMELYLKTMNIDIRLFNFAHDLEKTTIVGSVDYELNKNIHSFSIPNEDAEEDLPEGAEFIYNGGFDNNYHKQSGGSNQPKRLVVRDIPPIVISSNILLNNEPKRMNYQELKQNIREHFSDLAWESVKMENLCSDLQKGGSGEIIQYTPSQKFIRKYFTTSNPCKGIMLFHSVGTGKCHAIDTPIIMYDGTIKMVQDIEVGDKLMGDDSTPRTVLSLANGEDNMYDVIPIKGDKYTVNSEHILCLKPTRLGVKNVGKIQPNLPFVANYICNKTGKVKAKGFSTKEEANVFLDEIHTNDYIYEVSINEFLKLSNSVKKNLKGYRTGVEFQNKQIDFDPYIIGFWLGDGSQRDPVISTQDSRILYYLFKEMPKYNLSVNYQSGYDYRISSSIPKGENKLLKALQKYNLINNKHIPFDYKVNDRKNRLELLAGLIDSDGHADNKGYEIIQKNKILAEDIVFLCRSLGFAANIKECNKSCMYKGEKKTGLYYRIIISGNQLFNVPVKIERKKLEKRLQIKDVLVTGIKVNHIGKGNYYGFTLDGNNRYLIGDFTVTHNTCSAIAAATNTFEREGYTILWVTRTTLKNDIWKNMFDQVCSGPIRNKITLSKLNIPDEQNKRMRLLSNSWRIRPMSYKQFSNLVSKQNAFYKTLVKINGEADPLRKTLLIIDEAHKLYGGGDLSSIERPDMNALHQAIMNSYELSGRDSVRLMLMTATPITEDPLELIKLINLMKPIREQLPTNFEDFSNTYLDNEGKFTDNGRERYLNDIAGYVSYLNREKDARQFAQPIIKSINAPIINDIEQAKRFDKKIVRDVMSSDINELKTQIIENNNKLKGELSEVNENMFSFLKKEVCNGLENKSLKQCETVVKRNIKQMVSEAKEEIKVIRDSIKQIRELVKQRNLARKESLSGVKQNTEQFVEDYDKYKNTVLYSLKNNCGIKITGNSKLKELVKLHPVIKSYDEEIELYNVKIQELQNKLKLDVLQYKKKLEKLKSLLKEDLSELERSVIKMTIRDERKTQRNLIKLKRKDNIVIEKELKDSIRKTEKRRKKKYGNIRKTIKARIAEEKYNEKEIEMEEKELRQALRKQGDHKEDFKHEILNNLVDKYRGKIMDDLVDLDDELYAKLKEKEDKRIAKEVEKNRKKKERETRKLNKLLQKESAARERATRKAQKDLEKEQKKVAKELSRKTKKQQNADKTKK</sequence>
<dbReference type="InterPro" id="IPR036844">
    <property type="entry name" value="Hint_dom_sf"/>
</dbReference>
<feature type="coiled-coil region" evidence="1">
    <location>
        <begin position="1216"/>
        <end position="1253"/>
    </location>
</feature>
<evidence type="ECO:0000256" key="1">
    <source>
        <dbReference type="SAM" id="Coils"/>
    </source>
</evidence>
<feature type="coiled-coil region" evidence="1">
    <location>
        <begin position="1408"/>
        <end position="1440"/>
    </location>
</feature>
<dbReference type="PROSITE" id="PS51192">
    <property type="entry name" value="HELICASE_ATP_BIND_1"/>
    <property type="match status" value="1"/>
</dbReference>
<dbReference type="SUPFAM" id="SSF52540">
    <property type="entry name" value="P-loop containing nucleoside triphosphate hydrolases"/>
    <property type="match status" value="2"/>
</dbReference>
<dbReference type="InterPro" id="IPR027417">
    <property type="entry name" value="P-loop_NTPase"/>
</dbReference>
<dbReference type="Pfam" id="PF05203">
    <property type="entry name" value="Hom_end_hint"/>
    <property type="match status" value="1"/>
</dbReference>
<reference evidence="5" key="1">
    <citation type="journal article" date="2020" name="Nature">
        <title>Giant virus diversity and host interactions through global metagenomics.</title>
        <authorList>
            <person name="Schulz F."/>
            <person name="Roux S."/>
            <person name="Paez-Espino D."/>
            <person name="Jungbluth S."/>
            <person name="Walsh D.A."/>
            <person name="Denef V.J."/>
            <person name="McMahon K.D."/>
            <person name="Konstantinidis K.T."/>
            <person name="Eloe-Fadrosh E.A."/>
            <person name="Kyrpides N.C."/>
            <person name="Woyke T."/>
        </authorList>
    </citation>
    <scope>NUCLEOTIDE SEQUENCE</scope>
    <source>
        <strain evidence="5">GVMAG-M-3300023174-24</strain>
    </source>
</reference>
<dbReference type="Pfam" id="PF14528">
    <property type="entry name" value="LAGLIDADG_3"/>
    <property type="match status" value="1"/>
</dbReference>
<dbReference type="Gene3D" id="3.40.50.300">
    <property type="entry name" value="P-loop containing nucleotide triphosphate hydrolases"/>
    <property type="match status" value="1"/>
</dbReference>
<dbReference type="SUPFAM" id="SSF55608">
    <property type="entry name" value="Homing endonucleases"/>
    <property type="match status" value="1"/>
</dbReference>
<feature type="region of interest" description="Disordered" evidence="2">
    <location>
        <begin position="1486"/>
        <end position="1546"/>
    </location>
</feature>
<name>A0A6C0DJS1_9ZZZZ</name>
<dbReference type="GO" id="GO:0004519">
    <property type="term" value="F:endonuclease activity"/>
    <property type="evidence" value="ECO:0007669"/>
    <property type="project" value="InterPro"/>
</dbReference>
<keyword evidence="1" id="KW-0175">Coiled coil</keyword>
<dbReference type="InterPro" id="IPR004860">
    <property type="entry name" value="LAGLIDADG_dom"/>
</dbReference>
<dbReference type="InterPro" id="IPR004042">
    <property type="entry name" value="Intein_endonuc_central"/>
</dbReference>
<dbReference type="Gene3D" id="3.10.28.10">
    <property type="entry name" value="Homing endonucleases"/>
    <property type="match status" value="1"/>
</dbReference>
<dbReference type="EMBL" id="MN739632">
    <property type="protein sequence ID" value="QHT17176.1"/>
    <property type="molecule type" value="Genomic_DNA"/>
</dbReference>
<evidence type="ECO:0000259" key="4">
    <source>
        <dbReference type="PROSITE" id="PS51192"/>
    </source>
</evidence>
<organism evidence="5">
    <name type="scientific">viral metagenome</name>
    <dbReference type="NCBI Taxonomy" id="1070528"/>
    <lineage>
        <taxon>unclassified sequences</taxon>
        <taxon>metagenomes</taxon>
        <taxon>organismal metagenomes</taxon>
    </lineage>
</organism>
<evidence type="ECO:0000259" key="3">
    <source>
        <dbReference type="PROSITE" id="PS50819"/>
    </source>
</evidence>
<accession>A0A6C0DJS1</accession>
<dbReference type="PROSITE" id="PS50819">
    <property type="entry name" value="INTEIN_ENDONUCLEASE"/>
    <property type="match status" value="1"/>
</dbReference>